<accession>A0A0U4CKV1</accession>
<dbReference type="SUPFAM" id="SSF46955">
    <property type="entry name" value="Putative DNA-binding domain"/>
    <property type="match status" value="1"/>
</dbReference>
<dbReference type="EMBL" id="CP011502">
    <property type="protein sequence ID" value="ALX03814.1"/>
    <property type="molecule type" value="Genomic_DNA"/>
</dbReference>
<proteinExistence type="predicted"/>
<dbReference type="CDD" id="cd00592">
    <property type="entry name" value="HTH_MerR-like"/>
    <property type="match status" value="1"/>
</dbReference>
<dbReference type="SMART" id="SM00422">
    <property type="entry name" value="HTH_MERR"/>
    <property type="match status" value="1"/>
</dbReference>
<protein>
    <submittedName>
        <fullName evidence="3">MerR family transcriptional regulator</fullName>
    </submittedName>
</protein>
<dbReference type="PRINTS" id="PR00040">
    <property type="entry name" value="HTHMERR"/>
</dbReference>
<evidence type="ECO:0000313" key="3">
    <source>
        <dbReference type="EMBL" id="ALX03814.1"/>
    </source>
</evidence>
<dbReference type="Pfam" id="PF13411">
    <property type="entry name" value="MerR_1"/>
    <property type="match status" value="1"/>
</dbReference>
<dbReference type="Gene3D" id="1.10.1660.10">
    <property type="match status" value="1"/>
</dbReference>
<dbReference type="PROSITE" id="PS00552">
    <property type="entry name" value="HTH_MERR_1"/>
    <property type="match status" value="1"/>
</dbReference>
<name>A0A0U4CKV1_9ACTN</name>
<keyword evidence="4" id="KW-1185">Reference proteome</keyword>
<dbReference type="KEGG" id="aer:AERYTH_03390"/>
<keyword evidence="1" id="KW-0238">DNA-binding</keyword>
<dbReference type="InterPro" id="IPR009061">
    <property type="entry name" value="DNA-bd_dom_put_sf"/>
</dbReference>
<dbReference type="InterPro" id="IPR047057">
    <property type="entry name" value="MerR_fam"/>
</dbReference>
<dbReference type="PANTHER" id="PTHR30204">
    <property type="entry name" value="REDOX-CYCLING DRUG-SENSING TRANSCRIPTIONAL ACTIVATOR SOXR"/>
    <property type="match status" value="1"/>
</dbReference>
<dbReference type="STRING" id="2041.AERYTH_03390"/>
<evidence type="ECO:0000313" key="4">
    <source>
        <dbReference type="Proteomes" id="UP000067689"/>
    </source>
</evidence>
<dbReference type="PROSITE" id="PS50937">
    <property type="entry name" value="HTH_MERR_2"/>
    <property type="match status" value="1"/>
</dbReference>
<dbReference type="AlphaFoldDB" id="A0A0U4CKV1"/>
<evidence type="ECO:0000259" key="2">
    <source>
        <dbReference type="PROSITE" id="PS50937"/>
    </source>
</evidence>
<gene>
    <name evidence="3" type="ORF">AERYTH_03390</name>
</gene>
<sequence length="140" mass="16143">MRRTLGLQVDLKSRWHDGPVRVGAAAERVGVAAHVLRHWEDEGVVVPDRTPAGHRVYTDEHLHRLEIVRSCQRVGLRLWQIRLVLHRDAEGRDDVIAQHLEHLRRQRAELDAAEAFLTHVLTCEHDLMSRCERCSAFPSD</sequence>
<dbReference type="PATRIC" id="fig|2041.4.peg.710"/>
<dbReference type="GO" id="GO:0003677">
    <property type="term" value="F:DNA binding"/>
    <property type="evidence" value="ECO:0007669"/>
    <property type="project" value="UniProtKB-KW"/>
</dbReference>
<dbReference type="PANTHER" id="PTHR30204:SF93">
    <property type="entry name" value="HTH MERR-TYPE DOMAIN-CONTAINING PROTEIN"/>
    <property type="match status" value="1"/>
</dbReference>
<dbReference type="Proteomes" id="UP000067689">
    <property type="component" value="Chromosome"/>
</dbReference>
<reference evidence="3 4" key="1">
    <citation type="journal article" date="1991" name="Int. J. Syst. Bacteriol.">
        <title>Description of the erythromycin-producing bacterium Arthrobacter sp. strain NRRL B-3381 as Aeromicrobium erythreum gen. nov., sp. nov.</title>
        <authorList>
            <person name="Miller E.S."/>
            <person name="Woese C.R."/>
            <person name="Brenner S."/>
        </authorList>
    </citation>
    <scope>NUCLEOTIDE SEQUENCE [LARGE SCALE GENOMIC DNA]</scope>
    <source>
        <strain evidence="3 4">AR18</strain>
    </source>
</reference>
<dbReference type="GO" id="GO:0003700">
    <property type="term" value="F:DNA-binding transcription factor activity"/>
    <property type="evidence" value="ECO:0007669"/>
    <property type="project" value="InterPro"/>
</dbReference>
<feature type="domain" description="HTH merR-type" evidence="2">
    <location>
        <begin position="21"/>
        <end position="87"/>
    </location>
</feature>
<organism evidence="3 4">
    <name type="scientific">Aeromicrobium erythreum</name>
    <dbReference type="NCBI Taxonomy" id="2041"/>
    <lineage>
        <taxon>Bacteria</taxon>
        <taxon>Bacillati</taxon>
        <taxon>Actinomycetota</taxon>
        <taxon>Actinomycetes</taxon>
        <taxon>Propionibacteriales</taxon>
        <taxon>Nocardioidaceae</taxon>
        <taxon>Aeromicrobium</taxon>
    </lineage>
</organism>
<dbReference type="InterPro" id="IPR000551">
    <property type="entry name" value="MerR-type_HTH_dom"/>
</dbReference>
<evidence type="ECO:0000256" key="1">
    <source>
        <dbReference type="ARBA" id="ARBA00023125"/>
    </source>
</evidence>